<dbReference type="AlphaFoldDB" id="A0A833UE82"/>
<gene>
    <name evidence="2" type="ORF">GAK29_01021</name>
</gene>
<protein>
    <recommendedName>
        <fullName evidence="1">DUF6984 domain-containing protein</fullName>
    </recommendedName>
</protein>
<sequence>MRRLNKDEIYIIDKLIDVSPVSIKLLSPLDTCFVSKENDGDMGSLKIIYPINNLLEVNLISSQSQIDYLDKDGVLVNITLMIDKNEHILREVDVFKTDFSSLIAPFDINNIVSIYQV</sequence>
<dbReference type="EMBL" id="WNDP01000017">
    <property type="protein sequence ID" value="KAF1026826.1"/>
    <property type="molecule type" value="Genomic_DNA"/>
</dbReference>
<dbReference type="InterPro" id="IPR054253">
    <property type="entry name" value="DUF6984"/>
</dbReference>
<dbReference type="Pfam" id="PF22480">
    <property type="entry name" value="DUF6984"/>
    <property type="match status" value="1"/>
</dbReference>
<proteinExistence type="predicted"/>
<evidence type="ECO:0000259" key="1">
    <source>
        <dbReference type="Pfam" id="PF22480"/>
    </source>
</evidence>
<name>A0A833UE82_ACIBZ</name>
<evidence type="ECO:0000313" key="2">
    <source>
        <dbReference type="EMBL" id="KAF1026826.1"/>
    </source>
</evidence>
<evidence type="ECO:0000313" key="3">
    <source>
        <dbReference type="Proteomes" id="UP000490535"/>
    </source>
</evidence>
<comment type="caution">
    <text evidence="2">The sequence shown here is derived from an EMBL/GenBank/DDBJ whole genome shotgun (WGS) entry which is preliminary data.</text>
</comment>
<reference evidence="3" key="1">
    <citation type="journal article" date="2020" name="MBio">
        <title>Horizontal gene transfer to a defensive symbiont with a reduced genome amongst a multipartite beetle microbiome.</title>
        <authorList>
            <person name="Waterworth S.C."/>
            <person name="Florez L.V."/>
            <person name="Rees E.R."/>
            <person name="Hertweck C."/>
            <person name="Kaltenpoth M."/>
            <person name="Kwan J.C."/>
        </authorList>
    </citation>
    <scope>NUCLEOTIDE SEQUENCE [LARGE SCALE GENOMIC DNA]</scope>
</reference>
<feature type="domain" description="DUF6984" evidence="1">
    <location>
        <begin position="1"/>
        <end position="103"/>
    </location>
</feature>
<accession>A0A833UE82</accession>
<organism evidence="2 3">
    <name type="scientific">Acinetobacter bereziniae</name>
    <name type="common">Acinetobacter genomosp. 10</name>
    <dbReference type="NCBI Taxonomy" id="106648"/>
    <lineage>
        <taxon>Bacteria</taxon>
        <taxon>Pseudomonadati</taxon>
        <taxon>Pseudomonadota</taxon>
        <taxon>Gammaproteobacteria</taxon>
        <taxon>Moraxellales</taxon>
        <taxon>Moraxellaceae</taxon>
        <taxon>Acinetobacter</taxon>
    </lineage>
</organism>
<dbReference type="Proteomes" id="UP000490535">
    <property type="component" value="Unassembled WGS sequence"/>
</dbReference>